<accession>A0A7J7LRK3</accession>
<evidence type="ECO:0000313" key="4">
    <source>
        <dbReference type="Proteomes" id="UP000541444"/>
    </source>
</evidence>
<protein>
    <submittedName>
        <fullName evidence="3">Uncharacterized protein</fullName>
    </submittedName>
</protein>
<dbReference type="GO" id="GO:0005737">
    <property type="term" value="C:cytoplasm"/>
    <property type="evidence" value="ECO:0007669"/>
    <property type="project" value="TreeGrafter"/>
</dbReference>
<keyword evidence="2" id="KW-0413">Isomerase</keyword>
<reference evidence="3 4" key="1">
    <citation type="journal article" date="2020" name="IScience">
        <title>Genome Sequencing of the Endangered Kingdonia uniflora (Circaeasteraceae, Ranunculales) Reveals Potential Mechanisms of Evolutionary Specialization.</title>
        <authorList>
            <person name="Sun Y."/>
            <person name="Deng T."/>
            <person name="Zhang A."/>
            <person name="Moore M.J."/>
            <person name="Landis J.B."/>
            <person name="Lin N."/>
            <person name="Zhang H."/>
            <person name="Zhang X."/>
            <person name="Huang J."/>
            <person name="Zhang X."/>
            <person name="Sun H."/>
            <person name="Wang H."/>
        </authorList>
    </citation>
    <scope>NUCLEOTIDE SEQUENCE [LARGE SCALE GENOMIC DNA]</scope>
    <source>
        <strain evidence="3">TB1705</strain>
        <tissue evidence="3">Leaf</tissue>
    </source>
</reference>
<dbReference type="AlphaFoldDB" id="A0A7J7LRK3"/>
<dbReference type="EMBL" id="JACGCM010002082">
    <property type="protein sequence ID" value="KAF6145281.1"/>
    <property type="molecule type" value="Genomic_DNA"/>
</dbReference>
<organism evidence="3 4">
    <name type="scientific">Kingdonia uniflora</name>
    <dbReference type="NCBI Taxonomy" id="39325"/>
    <lineage>
        <taxon>Eukaryota</taxon>
        <taxon>Viridiplantae</taxon>
        <taxon>Streptophyta</taxon>
        <taxon>Embryophyta</taxon>
        <taxon>Tracheophyta</taxon>
        <taxon>Spermatophyta</taxon>
        <taxon>Magnoliopsida</taxon>
        <taxon>Ranunculales</taxon>
        <taxon>Circaeasteraceae</taxon>
        <taxon>Kingdonia</taxon>
    </lineage>
</organism>
<gene>
    <name evidence="3" type="ORF">GIB67_041476</name>
</gene>
<evidence type="ECO:0000313" key="3">
    <source>
        <dbReference type="EMBL" id="KAF6145281.1"/>
    </source>
</evidence>
<comment type="caution">
    <text evidence="3">The sequence shown here is derived from an EMBL/GenBank/DDBJ whole genome shotgun (WGS) entry which is preliminary data.</text>
</comment>
<dbReference type="Proteomes" id="UP000541444">
    <property type="component" value="Unassembled WGS sequence"/>
</dbReference>
<dbReference type="OrthoDB" id="75169at2759"/>
<name>A0A7J7LRK3_9MAGN</name>
<proteinExistence type="inferred from homology"/>
<evidence type="ECO:0000256" key="2">
    <source>
        <dbReference type="ARBA" id="ARBA00023235"/>
    </source>
</evidence>
<evidence type="ECO:0000256" key="1">
    <source>
        <dbReference type="ARBA" id="ARBA00008270"/>
    </source>
</evidence>
<dbReference type="PANTHER" id="PTHR13774:SF17">
    <property type="entry name" value="PHENAZINE BIOSYNTHESIS-LIKE DOMAIN-CONTAINING PROTEIN"/>
    <property type="match status" value="1"/>
</dbReference>
<dbReference type="Gene3D" id="3.10.310.10">
    <property type="entry name" value="Diaminopimelate Epimerase, Chain A, domain 1"/>
    <property type="match status" value="2"/>
</dbReference>
<dbReference type="PANTHER" id="PTHR13774">
    <property type="entry name" value="PHENAZINE BIOSYNTHESIS PROTEIN"/>
    <property type="match status" value="1"/>
</dbReference>
<dbReference type="GO" id="GO:0016853">
    <property type="term" value="F:isomerase activity"/>
    <property type="evidence" value="ECO:0007669"/>
    <property type="project" value="UniProtKB-KW"/>
</dbReference>
<comment type="similarity">
    <text evidence="1">Belongs to the PhzF family.</text>
</comment>
<sequence>MTFEEVEEADDDHYQMIRFHYMLTSEEERRNELRLLAEEAVTTENEVSGVLSRESHRYSTDYLGKEGVNCLMGEGRERRDDGKRYHKSHDDAMRRKVVPVGAVKLKLCGSGTLAAAHVLFKSGTITTDVIEVVTLSGVLTAKKVVEVGRLDSSKFSDGCTEEYSIELNFPTVELSSGEAVANLQPQFDEIEKCSGRGVIVTGVAPAGSGFDLFSRFFCPKFGVKEVTLVIYYL</sequence>
<dbReference type="SUPFAM" id="SSF54506">
    <property type="entry name" value="Diaminopimelate epimerase-like"/>
    <property type="match status" value="1"/>
</dbReference>
<dbReference type="InterPro" id="IPR003719">
    <property type="entry name" value="Phenazine_PhzF-like"/>
</dbReference>
<dbReference type="Pfam" id="PF02567">
    <property type="entry name" value="PhzC-PhzF"/>
    <property type="match status" value="1"/>
</dbReference>
<keyword evidence="4" id="KW-1185">Reference proteome</keyword>